<proteinExistence type="predicted"/>
<dbReference type="InterPro" id="IPR039467">
    <property type="entry name" value="TFIIIB_B''_Myb"/>
</dbReference>
<dbReference type="EMBL" id="ATCN01000568">
    <property type="protein sequence ID" value="EPR78779.1"/>
    <property type="molecule type" value="Genomic_DNA"/>
</dbReference>
<dbReference type="SUPFAM" id="SSF46689">
    <property type="entry name" value="Homeodomain-like"/>
    <property type="match status" value="1"/>
</dbReference>
<protein>
    <submittedName>
        <fullName evidence="2">Transcription initiation factor TFIIIB Bdp1 subunit</fullName>
    </submittedName>
</protein>
<dbReference type="GO" id="GO:0001156">
    <property type="term" value="F:TFIIIC-class transcription factor complex binding"/>
    <property type="evidence" value="ECO:0007669"/>
    <property type="project" value="TreeGrafter"/>
</dbReference>
<comment type="caution">
    <text evidence="2">The sequence shown here is derived from an EMBL/GenBank/DDBJ whole genome shotgun (WGS) entry which is preliminary data.</text>
</comment>
<dbReference type="Gene3D" id="1.10.10.60">
    <property type="entry name" value="Homeodomain-like"/>
    <property type="match status" value="1"/>
</dbReference>
<dbReference type="InterPro" id="IPR009057">
    <property type="entry name" value="Homeodomain-like_sf"/>
</dbReference>
<dbReference type="GO" id="GO:0003743">
    <property type="term" value="F:translation initiation factor activity"/>
    <property type="evidence" value="ECO:0007669"/>
    <property type="project" value="UniProtKB-KW"/>
</dbReference>
<organism evidence="2 3">
    <name type="scientific">Spraguea lophii (strain 42_110)</name>
    <name type="common">Microsporidian parasite</name>
    <dbReference type="NCBI Taxonomy" id="1358809"/>
    <lineage>
        <taxon>Eukaryota</taxon>
        <taxon>Fungi</taxon>
        <taxon>Fungi incertae sedis</taxon>
        <taxon>Microsporidia</taxon>
        <taxon>Spragueidae</taxon>
        <taxon>Spraguea</taxon>
    </lineage>
</organism>
<dbReference type="OrthoDB" id="272624at2759"/>
<dbReference type="Proteomes" id="UP000014978">
    <property type="component" value="Unassembled WGS sequence"/>
</dbReference>
<dbReference type="HOGENOM" id="CLU_134553_0_0_1"/>
<dbReference type="PANTHER" id="PTHR22929:SF0">
    <property type="entry name" value="TRANSCRIPTION FACTOR TFIIIB COMPONENT B'' HOMOLOG"/>
    <property type="match status" value="1"/>
</dbReference>
<keyword evidence="3" id="KW-1185">Reference proteome</keyword>
<keyword evidence="2" id="KW-0648">Protein biosynthesis</keyword>
<dbReference type="VEuPathDB" id="MicrosporidiaDB:SLOPH_2118"/>
<dbReference type="GO" id="GO:0000126">
    <property type="term" value="C:transcription factor TFIIIB complex"/>
    <property type="evidence" value="ECO:0007669"/>
    <property type="project" value="TreeGrafter"/>
</dbReference>
<evidence type="ECO:0000259" key="1">
    <source>
        <dbReference type="SMART" id="SM00717"/>
    </source>
</evidence>
<sequence length="145" mass="17245">MTIKIKYKNLLLSTPMDLNLSHYLKNSNFSKRIKKKKSEDGERLLDEEIITSHTFRKRAKFPRWTITENELFFNALEICGLEFTLISELFDNKTRKQIKAKYKREEKNNPQKISSIMSKIKSFDAEKYNSLKVKYKKTDNSLNNL</sequence>
<dbReference type="PANTHER" id="PTHR22929">
    <property type="entry name" value="RNA POLYMERASE III TRANSCRIPTION INITIATION FACTOR B"/>
    <property type="match status" value="1"/>
</dbReference>
<keyword evidence="2" id="KW-0396">Initiation factor</keyword>
<dbReference type="InterPro" id="IPR001005">
    <property type="entry name" value="SANT/Myb"/>
</dbReference>
<dbReference type="SMART" id="SM00717">
    <property type="entry name" value="SANT"/>
    <property type="match status" value="1"/>
</dbReference>
<reference evidence="3" key="1">
    <citation type="journal article" date="2013" name="PLoS Genet.">
        <title>The genome of Spraguea lophii and the basis of host-microsporidian interactions.</title>
        <authorList>
            <person name="Campbell S.E."/>
            <person name="Williams T.A."/>
            <person name="Yousuf A."/>
            <person name="Soanes D.M."/>
            <person name="Paszkiewicz K.H."/>
            <person name="Williams B.A.P."/>
        </authorList>
    </citation>
    <scope>NUCLEOTIDE SEQUENCE [LARGE SCALE GENOMIC DNA]</scope>
    <source>
        <strain evidence="3">42_110</strain>
    </source>
</reference>
<dbReference type="STRING" id="1358809.S7XID0"/>
<dbReference type="CDD" id="cd00167">
    <property type="entry name" value="SANT"/>
    <property type="match status" value="1"/>
</dbReference>
<gene>
    <name evidence="2" type="ORF">SLOPH_2118</name>
</gene>
<dbReference type="OMA" id="YKALEIC"/>
<evidence type="ECO:0000313" key="2">
    <source>
        <dbReference type="EMBL" id="EPR78779.1"/>
    </source>
</evidence>
<name>S7XID0_SPRLO</name>
<feature type="domain" description="Myb-like" evidence="1">
    <location>
        <begin position="60"/>
        <end position="108"/>
    </location>
</feature>
<dbReference type="GO" id="GO:0070898">
    <property type="term" value="P:RNA polymerase III preinitiation complex assembly"/>
    <property type="evidence" value="ECO:0007669"/>
    <property type="project" value="TreeGrafter"/>
</dbReference>
<dbReference type="InParanoid" id="S7XID0"/>
<dbReference type="Pfam" id="PF15963">
    <property type="entry name" value="Myb_DNA-bind_7"/>
    <property type="match status" value="1"/>
</dbReference>
<accession>S7XID0</accession>
<evidence type="ECO:0000313" key="3">
    <source>
        <dbReference type="Proteomes" id="UP000014978"/>
    </source>
</evidence>
<dbReference type="AlphaFoldDB" id="S7XID0"/>